<protein>
    <recommendedName>
        <fullName evidence="1">Chitin-binding type-2 domain-containing protein</fullName>
    </recommendedName>
</protein>
<dbReference type="SUPFAM" id="SSF57625">
    <property type="entry name" value="Invertebrate chitin-binding proteins"/>
    <property type="match status" value="1"/>
</dbReference>
<feature type="domain" description="Chitin-binding type-2" evidence="1">
    <location>
        <begin position="53"/>
        <end position="113"/>
    </location>
</feature>
<dbReference type="SMART" id="SM00494">
    <property type="entry name" value="ChtBD2"/>
    <property type="match status" value="3"/>
</dbReference>
<proteinExistence type="predicted"/>
<keyword evidence="3" id="KW-1185">Reference proteome</keyword>
<dbReference type="InterPro" id="IPR002557">
    <property type="entry name" value="Chitin-bd_dom"/>
</dbReference>
<name>A0ABQ9FFC1_TEGGR</name>
<dbReference type="EMBL" id="JARBDR010000328">
    <property type="protein sequence ID" value="KAJ8316014.1"/>
    <property type="molecule type" value="Genomic_DNA"/>
</dbReference>
<feature type="domain" description="Chitin-binding type-2" evidence="1">
    <location>
        <begin position="203"/>
        <end position="263"/>
    </location>
</feature>
<dbReference type="PROSITE" id="PS50940">
    <property type="entry name" value="CHIT_BIND_II"/>
    <property type="match status" value="2"/>
</dbReference>
<dbReference type="Proteomes" id="UP001217089">
    <property type="component" value="Unassembled WGS sequence"/>
</dbReference>
<dbReference type="Gene3D" id="2.170.140.10">
    <property type="entry name" value="Chitin binding domain"/>
    <property type="match status" value="1"/>
</dbReference>
<evidence type="ECO:0000313" key="3">
    <source>
        <dbReference type="Proteomes" id="UP001217089"/>
    </source>
</evidence>
<comment type="caution">
    <text evidence="2">The sequence shown here is derived from an EMBL/GenBank/DDBJ whole genome shotgun (WGS) entry which is preliminary data.</text>
</comment>
<gene>
    <name evidence="2" type="ORF">KUTeg_006028</name>
</gene>
<dbReference type="Pfam" id="PF01607">
    <property type="entry name" value="CBM_14"/>
    <property type="match status" value="1"/>
</dbReference>
<evidence type="ECO:0000313" key="2">
    <source>
        <dbReference type="EMBL" id="KAJ8316014.1"/>
    </source>
</evidence>
<sequence length="462" mass="52601">MPDGKHYFPGRVWKADYIICHKNRTISITKCPHGFFNPNTRYCVDKLETTDIDSYCKENPRVIIPHPRNCAKYFNCSQLTKGHNSYEEECPYPMLFSSSLSRCSQFISVTCPGKYMPQAPCKKSEYDQNLCKPTDSQCIPCTQRLYSCRGLPNGPNPVKVHLWTKTYITCLWNRTISVDTCSHAYFDPVHRVCNNNVDLKNIENFCRANPTKVIEHPTNCAQFINCTNRNGQYGDYIQECVYPQLFSGEDLMCKNFTSVSCQNKFVPQAPCKYDDIINSKHYSSLSSSLISHQVPQAPCKCDVISNSKHYSSLSSSLISHQVPQAPCKTVKIGTCQKGWFDYHTGKCTQYVPKEYLPEFCDVHPKAVLPNPDNCAKFFNCSDIITGVMSFNHECKYPDLTVDIKECDTGVFDPSTKTCKIHNDTENIKQICTNNPGLIFQDEANCARYYNCFTTDTQCTYGV</sequence>
<accession>A0ABQ9FFC1</accession>
<organism evidence="2 3">
    <name type="scientific">Tegillarca granosa</name>
    <name type="common">Malaysian cockle</name>
    <name type="synonym">Anadara granosa</name>
    <dbReference type="NCBI Taxonomy" id="220873"/>
    <lineage>
        <taxon>Eukaryota</taxon>
        <taxon>Metazoa</taxon>
        <taxon>Spiralia</taxon>
        <taxon>Lophotrochozoa</taxon>
        <taxon>Mollusca</taxon>
        <taxon>Bivalvia</taxon>
        <taxon>Autobranchia</taxon>
        <taxon>Pteriomorphia</taxon>
        <taxon>Arcoida</taxon>
        <taxon>Arcoidea</taxon>
        <taxon>Arcidae</taxon>
        <taxon>Tegillarca</taxon>
    </lineage>
</organism>
<evidence type="ECO:0000259" key="1">
    <source>
        <dbReference type="PROSITE" id="PS50940"/>
    </source>
</evidence>
<reference evidence="2 3" key="1">
    <citation type="submission" date="2022-12" db="EMBL/GenBank/DDBJ databases">
        <title>Chromosome-level genome of Tegillarca granosa.</title>
        <authorList>
            <person name="Kim J."/>
        </authorList>
    </citation>
    <scope>NUCLEOTIDE SEQUENCE [LARGE SCALE GENOMIC DNA]</scope>
    <source>
        <strain evidence="2">Teg-2019</strain>
        <tissue evidence="2">Adductor muscle</tissue>
    </source>
</reference>
<dbReference type="InterPro" id="IPR036508">
    <property type="entry name" value="Chitin-bd_dom_sf"/>
</dbReference>